<reference evidence="7 8" key="1">
    <citation type="submission" date="2020-08" db="EMBL/GenBank/DDBJ databases">
        <title>Genomic Encyclopedia of Type Strains, Phase IV (KMG-IV): sequencing the most valuable type-strain genomes for metagenomic binning, comparative biology and taxonomic classification.</title>
        <authorList>
            <person name="Goeker M."/>
        </authorList>
    </citation>
    <scope>NUCLEOTIDE SEQUENCE [LARGE SCALE GENOMIC DNA]</scope>
    <source>
        <strain evidence="7 8">DSM 105137</strain>
    </source>
</reference>
<dbReference type="PROSITE" id="PS51257">
    <property type="entry name" value="PROKAR_LIPOPROTEIN"/>
    <property type="match status" value="1"/>
</dbReference>
<feature type="active site" description="Charge relay system" evidence="5">
    <location>
        <position position="229"/>
    </location>
</feature>
<dbReference type="InterPro" id="IPR015500">
    <property type="entry name" value="Peptidase_S8_subtilisin-rel"/>
</dbReference>
<dbReference type="EMBL" id="JACIFF010000004">
    <property type="protein sequence ID" value="MBB4079428.1"/>
    <property type="molecule type" value="Genomic_DNA"/>
</dbReference>
<dbReference type="Gene3D" id="3.40.50.200">
    <property type="entry name" value="Peptidase S8/S53 domain"/>
    <property type="match status" value="1"/>
</dbReference>
<dbReference type="PANTHER" id="PTHR43806">
    <property type="entry name" value="PEPTIDASE S8"/>
    <property type="match status" value="1"/>
</dbReference>
<keyword evidence="8" id="KW-1185">Reference proteome</keyword>
<comment type="similarity">
    <text evidence="1 5">Belongs to the peptidase S8 family.</text>
</comment>
<proteinExistence type="inferred from homology"/>
<feature type="domain" description="Peptidase S8/S53" evidence="6">
    <location>
        <begin position="220"/>
        <end position="491"/>
    </location>
</feature>
<dbReference type="Pfam" id="PF00082">
    <property type="entry name" value="Peptidase_S8"/>
    <property type="match status" value="1"/>
</dbReference>
<evidence type="ECO:0000256" key="4">
    <source>
        <dbReference type="ARBA" id="ARBA00022825"/>
    </source>
</evidence>
<protein>
    <recommendedName>
        <fullName evidence="6">Peptidase S8/S53 domain-containing protein</fullName>
    </recommendedName>
</protein>
<dbReference type="AlphaFoldDB" id="A0A840EBQ1"/>
<keyword evidence="2 5" id="KW-0645">Protease</keyword>
<evidence type="ECO:0000256" key="5">
    <source>
        <dbReference type="PROSITE-ProRule" id="PRU01240"/>
    </source>
</evidence>
<dbReference type="Proteomes" id="UP000576209">
    <property type="component" value="Unassembled WGS sequence"/>
</dbReference>
<evidence type="ECO:0000256" key="2">
    <source>
        <dbReference type="ARBA" id="ARBA00022670"/>
    </source>
</evidence>
<dbReference type="PANTHER" id="PTHR43806:SF11">
    <property type="entry name" value="CEREVISIN-RELATED"/>
    <property type="match status" value="1"/>
</dbReference>
<feature type="active site" description="Charge relay system" evidence="5">
    <location>
        <position position="445"/>
    </location>
</feature>
<sequence length="500" mass="53868">MSRILTSLTLVCLFLTACEREDTPKTTATPTEYDRAELNALVEAHLQSTDKVFDWNQAPDEVVWSALSLSENEAVLGYQPAGFQDLDARIHEIDVNAGDWLQTRNELVSDLLAATERHTGEAITETDLFVAPEDGILPILDVKILHPEVLSEFRRRADVRYLEPSNYTAAEVQLRSGSGCSEAPADAIAAGDFTTVSPGAKVPWNYDYMNIQQAWTRTQGDNIGLCIIDSGTYPEQSELNGNFGNGRELSRLGVYQPSWWSSRTDGPDDRCGHGTQMAGLAAAPRTSSGSTVGVAYRSDLTAIRATSDVIINASKEKRGVKDALVIAGRDAGTQIVSMSIGDVFSSGTVKDGIRYAHNRGKLIFCAAGTSLSWTSWYGVIFPANMSETVAVTGIQSGSPIQRCNTCHDGSEVDFVAVMQRRNDDDRTSLTLSRSGAQPGYVGGSSAATATTAGIAALVWATDPGQSREQVLQRMKEAASIYPARDGDFGWGMVDADAATR</sequence>
<dbReference type="GO" id="GO:0004252">
    <property type="term" value="F:serine-type endopeptidase activity"/>
    <property type="evidence" value="ECO:0007669"/>
    <property type="project" value="UniProtKB-UniRule"/>
</dbReference>
<comment type="caution">
    <text evidence="7">The sequence shown here is derived from an EMBL/GenBank/DDBJ whole genome shotgun (WGS) entry which is preliminary data.</text>
</comment>
<keyword evidence="4 5" id="KW-0720">Serine protease</keyword>
<dbReference type="GO" id="GO:0006508">
    <property type="term" value="P:proteolysis"/>
    <property type="evidence" value="ECO:0007669"/>
    <property type="project" value="UniProtKB-KW"/>
</dbReference>
<dbReference type="RefSeq" id="WP_183495670.1">
    <property type="nucleotide sequence ID" value="NZ_JACIFF010000004.1"/>
</dbReference>
<dbReference type="InterPro" id="IPR050131">
    <property type="entry name" value="Peptidase_S8_subtilisin-like"/>
</dbReference>
<dbReference type="PROSITE" id="PS51892">
    <property type="entry name" value="SUBTILASE"/>
    <property type="match status" value="1"/>
</dbReference>
<dbReference type="InterPro" id="IPR036852">
    <property type="entry name" value="Peptidase_S8/S53_dom_sf"/>
</dbReference>
<feature type="active site" description="Charge relay system" evidence="5">
    <location>
        <position position="273"/>
    </location>
</feature>
<organism evidence="7 8">
    <name type="scientific">Neolewinella aquimaris</name>
    <dbReference type="NCBI Taxonomy" id="1835722"/>
    <lineage>
        <taxon>Bacteria</taxon>
        <taxon>Pseudomonadati</taxon>
        <taxon>Bacteroidota</taxon>
        <taxon>Saprospiria</taxon>
        <taxon>Saprospirales</taxon>
        <taxon>Lewinellaceae</taxon>
        <taxon>Neolewinella</taxon>
    </lineage>
</organism>
<dbReference type="InterPro" id="IPR000209">
    <property type="entry name" value="Peptidase_S8/S53_dom"/>
</dbReference>
<evidence type="ECO:0000259" key="6">
    <source>
        <dbReference type="Pfam" id="PF00082"/>
    </source>
</evidence>
<keyword evidence="3 5" id="KW-0378">Hydrolase</keyword>
<name>A0A840EBQ1_9BACT</name>
<evidence type="ECO:0000313" key="7">
    <source>
        <dbReference type="EMBL" id="MBB4079428.1"/>
    </source>
</evidence>
<dbReference type="SUPFAM" id="SSF52743">
    <property type="entry name" value="Subtilisin-like"/>
    <property type="match status" value="1"/>
</dbReference>
<evidence type="ECO:0000256" key="3">
    <source>
        <dbReference type="ARBA" id="ARBA00022801"/>
    </source>
</evidence>
<gene>
    <name evidence="7" type="ORF">GGR28_002048</name>
</gene>
<accession>A0A840EBQ1</accession>
<evidence type="ECO:0000256" key="1">
    <source>
        <dbReference type="ARBA" id="ARBA00011073"/>
    </source>
</evidence>
<dbReference type="PRINTS" id="PR00723">
    <property type="entry name" value="SUBTILISIN"/>
</dbReference>
<evidence type="ECO:0000313" key="8">
    <source>
        <dbReference type="Proteomes" id="UP000576209"/>
    </source>
</evidence>